<dbReference type="RefSeq" id="XP_031418389.1">
    <property type="nucleotide sequence ID" value="XM_031562529.2"/>
</dbReference>
<feature type="region of interest" description="Disordered" evidence="1">
    <location>
        <begin position="271"/>
        <end position="291"/>
    </location>
</feature>
<feature type="region of interest" description="Disordered" evidence="1">
    <location>
        <begin position="418"/>
        <end position="505"/>
    </location>
</feature>
<dbReference type="InterPro" id="IPR029406">
    <property type="entry name" value="ETAA1"/>
</dbReference>
<dbReference type="GO" id="GO:0006974">
    <property type="term" value="P:DNA damage response"/>
    <property type="evidence" value="ECO:0007669"/>
    <property type="project" value="TreeGrafter"/>
</dbReference>
<feature type="compositionally biased region" description="Basic and acidic residues" evidence="1">
    <location>
        <begin position="18"/>
        <end position="27"/>
    </location>
</feature>
<feature type="compositionally biased region" description="Low complexity" evidence="1">
    <location>
        <begin position="761"/>
        <end position="777"/>
    </location>
</feature>
<gene>
    <name evidence="3" type="primary">etaa1a</name>
</gene>
<dbReference type="CTD" id="558278"/>
<feature type="compositionally biased region" description="Polar residues" evidence="1">
    <location>
        <begin position="813"/>
        <end position="826"/>
    </location>
</feature>
<feature type="compositionally biased region" description="Polar residues" evidence="1">
    <location>
        <begin position="680"/>
        <end position="695"/>
    </location>
</feature>
<sequence length="826" mass="88421">MPNRKICTDIPWEDGAESDLHKVEQRKSKINRLKRSPKPSQPPRTVDISDITQPEFKTPTRPVRTKFGRLVGKDSPYNDCENPYDIIWDPSSPSPITKGGGLNIRGRGRKKEVFTGKTDVNDLVSRIAPKNVKPVDSSETSMLQWIGVSGIPCTPELSEPRTKTKFPKQSTHDHLKQLAKQFDYQMIRNEGSPQNEGLVQPADQEGEDLENRPPCPQMNPSPHDTVRALSLDQDMDDDDELFNELFDGPTVSIENGLSQLLSGGSQIVKPAVSASQPRHAPASGNSDVRMRGHVPASTDVARATGSVDDGGFDDDWDDDGLLDDSMVMEITQNLDLFAPPKHCSTQNSVIGQQRGPSGTTAPGSVSNQYHQQGGSSRSFGLSQVQSEVYKSGQTFRPGVNTNHQVSASSVGGGFLSNGSNGLRNAPPVRSLPCTSSDLTNKSNQAVSTTSKAFNRPFPKTKTEASESPQRPPPPAGFQSKPSQPATWAKQHTTAAATAEEPPKGDVLVCDGEAGIPDDDLDIFFALDSEWDDDVDDDDLLCEACDDVDEGAPGPAKCTVPTTKQPFSNGQMLNQNQNQSRTITSSVTTARSAEPKTHNQRPAATFAQPFPPSKAVYSTSGNGTLAKSAPPATQKTVATVAGSCNTQFQRNSLQPPSTAGVGATSFRGSSHHTAANHVGGVSSNAGSWDQRNSMRSPSVAAGVEPQRYTHGKEPTSFGGSSHHTTANQLAGKGGGMGGSNQSSVRTGGGSSSSSQYTFKRLTNSSTSCSTVTTQAPAPYHAPAPYPAPAPARCSQAEIERKKQEALERRRRRMVSTQTQNQNLRAPC</sequence>
<organism evidence="2 3">
    <name type="scientific">Clupea harengus</name>
    <name type="common">Atlantic herring</name>
    <dbReference type="NCBI Taxonomy" id="7950"/>
    <lineage>
        <taxon>Eukaryota</taxon>
        <taxon>Metazoa</taxon>
        <taxon>Chordata</taxon>
        <taxon>Craniata</taxon>
        <taxon>Vertebrata</taxon>
        <taxon>Euteleostomi</taxon>
        <taxon>Actinopterygii</taxon>
        <taxon>Neopterygii</taxon>
        <taxon>Teleostei</taxon>
        <taxon>Clupei</taxon>
        <taxon>Clupeiformes</taxon>
        <taxon>Clupeoidei</taxon>
        <taxon>Clupeidae</taxon>
        <taxon>Clupea</taxon>
    </lineage>
</organism>
<evidence type="ECO:0000313" key="3">
    <source>
        <dbReference type="RefSeq" id="XP_031418389.1"/>
    </source>
</evidence>
<feature type="compositionally biased region" description="Pro residues" evidence="1">
    <location>
        <begin position="778"/>
        <end position="788"/>
    </location>
</feature>
<dbReference type="GO" id="GO:0043539">
    <property type="term" value="F:protein serine/threonine kinase activator activity"/>
    <property type="evidence" value="ECO:0007669"/>
    <property type="project" value="TreeGrafter"/>
</dbReference>
<dbReference type="PANTHER" id="PTHR16434:SF4">
    <property type="entry name" value="ETAA1 ACTIVATOR OF ATR KINASE"/>
    <property type="match status" value="1"/>
</dbReference>
<dbReference type="AlphaFoldDB" id="A0A6P8F0X3"/>
<feature type="compositionally biased region" description="Polar residues" evidence="1">
    <location>
        <begin position="432"/>
        <end position="452"/>
    </location>
</feature>
<dbReference type="Proteomes" id="UP000515152">
    <property type="component" value="Chromosome 24"/>
</dbReference>
<protein>
    <submittedName>
        <fullName evidence="3">Ewing's tumor-associated antigen 1 isoform X2</fullName>
    </submittedName>
</protein>
<accession>A0A6P8F0X3</accession>
<feature type="region of interest" description="Disordered" evidence="1">
    <location>
        <begin position="647"/>
        <end position="826"/>
    </location>
</feature>
<feature type="region of interest" description="Disordered" evidence="1">
    <location>
        <begin position="191"/>
        <end position="225"/>
    </location>
</feature>
<feature type="compositionally biased region" description="Polar residues" evidence="1">
    <location>
        <begin position="716"/>
        <end position="727"/>
    </location>
</feature>
<keyword evidence="2" id="KW-1185">Reference proteome</keyword>
<dbReference type="PANTHER" id="PTHR16434">
    <property type="entry name" value="EWING'S TUMOR-ASSOCIATED ANTIGEN 1 ETAA1"/>
    <property type="match status" value="1"/>
</dbReference>
<proteinExistence type="predicted"/>
<feature type="compositionally biased region" description="Low complexity" evidence="1">
    <location>
        <begin position="485"/>
        <end position="498"/>
    </location>
</feature>
<dbReference type="GO" id="GO:0043596">
    <property type="term" value="C:nuclear replication fork"/>
    <property type="evidence" value="ECO:0007669"/>
    <property type="project" value="TreeGrafter"/>
</dbReference>
<reference evidence="3" key="1">
    <citation type="submission" date="2025-08" db="UniProtKB">
        <authorList>
            <consortium name="RefSeq"/>
        </authorList>
    </citation>
    <scope>IDENTIFICATION</scope>
</reference>
<feature type="region of interest" description="Disordered" evidence="1">
    <location>
        <begin position="345"/>
        <end position="380"/>
    </location>
</feature>
<feature type="compositionally biased region" description="Polar residues" evidence="1">
    <location>
        <begin position="647"/>
        <end position="656"/>
    </location>
</feature>
<name>A0A6P8F0X3_CLUHA</name>
<dbReference type="GO" id="GO:0031297">
    <property type="term" value="P:replication fork processing"/>
    <property type="evidence" value="ECO:0007669"/>
    <property type="project" value="TreeGrafter"/>
</dbReference>
<evidence type="ECO:0000313" key="2">
    <source>
        <dbReference type="Proteomes" id="UP000515152"/>
    </source>
</evidence>
<dbReference type="GeneID" id="105901535"/>
<feature type="compositionally biased region" description="Basic and acidic residues" evidence="1">
    <location>
        <begin position="796"/>
        <end position="806"/>
    </location>
</feature>
<dbReference type="GO" id="GO:2000001">
    <property type="term" value="P:regulation of DNA damage checkpoint"/>
    <property type="evidence" value="ECO:0007669"/>
    <property type="project" value="TreeGrafter"/>
</dbReference>
<feature type="compositionally biased region" description="Basic residues" evidence="1">
    <location>
        <begin position="28"/>
        <end position="37"/>
    </location>
</feature>
<dbReference type="Pfam" id="PF15350">
    <property type="entry name" value="ETAA1"/>
    <property type="match status" value="1"/>
</dbReference>
<evidence type="ECO:0000256" key="1">
    <source>
        <dbReference type="SAM" id="MobiDB-lite"/>
    </source>
</evidence>
<feature type="region of interest" description="Disordered" evidence="1">
    <location>
        <begin position="1"/>
        <end position="69"/>
    </location>
</feature>